<dbReference type="PANTHER" id="PTHR43213">
    <property type="entry name" value="BIFUNCTIONAL DTTP/UTP PYROPHOSPHATASE/METHYLTRANSFERASE PROTEIN-RELATED"/>
    <property type="match status" value="1"/>
</dbReference>
<dbReference type="EMBL" id="JAYGII010000044">
    <property type="protein sequence ID" value="MEA5446628.1"/>
    <property type="molecule type" value="Genomic_DNA"/>
</dbReference>
<comment type="subcellular location">
    <subcellularLocation>
        <location evidence="1 5">Cytoplasm</location>
    </subcellularLocation>
</comment>
<evidence type="ECO:0000313" key="7">
    <source>
        <dbReference type="Proteomes" id="UP001302316"/>
    </source>
</evidence>
<dbReference type="GO" id="GO:0009117">
    <property type="term" value="P:nucleotide metabolic process"/>
    <property type="evidence" value="ECO:0007669"/>
    <property type="project" value="UniProtKB-KW"/>
</dbReference>
<name>A0AAP6JGH7_9GAMM</name>
<accession>A0AAP6JGH7</accession>
<evidence type="ECO:0000256" key="2">
    <source>
        <dbReference type="ARBA" id="ARBA00022490"/>
    </source>
</evidence>
<evidence type="ECO:0000256" key="4">
    <source>
        <dbReference type="ARBA" id="ARBA00023080"/>
    </source>
</evidence>
<proteinExistence type="inferred from homology"/>
<dbReference type="HAMAP" id="MF_00528">
    <property type="entry name" value="Maf"/>
    <property type="match status" value="1"/>
</dbReference>
<comment type="cofactor">
    <cofactor evidence="5">
        <name>a divalent metal cation</name>
        <dbReference type="ChEBI" id="CHEBI:60240"/>
    </cofactor>
</comment>
<dbReference type="GO" id="GO:0047429">
    <property type="term" value="F:nucleoside triphosphate diphosphatase activity"/>
    <property type="evidence" value="ECO:0007669"/>
    <property type="project" value="InterPro"/>
</dbReference>
<dbReference type="PIRSF" id="PIRSF006305">
    <property type="entry name" value="Maf"/>
    <property type="match status" value="1"/>
</dbReference>
<comment type="function">
    <text evidence="5">Nucleoside triphosphate pyrophosphatase that hydrolyzes 7-methyl-GTP (m(7)GTP). May have a dual role in cell division arrest and in preventing the incorporation of modified nucleotides into cellular nucleic acids.</text>
</comment>
<dbReference type="PANTHER" id="PTHR43213:SF10">
    <property type="entry name" value="7-METHYL-GTP PYROPHOSPHATASE"/>
    <property type="match status" value="1"/>
</dbReference>
<comment type="caution">
    <text evidence="6">The sequence shown here is derived from an EMBL/GenBank/DDBJ whole genome shotgun (WGS) entry which is preliminary data.</text>
</comment>
<keyword evidence="7" id="KW-1185">Reference proteome</keyword>
<dbReference type="InterPro" id="IPR003697">
    <property type="entry name" value="Maf-like"/>
</dbReference>
<dbReference type="GO" id="GO:0005737">
    <property type="term" value="C:cytoplasm"/>
    <property type="evidence" value="ECO:0007669"/>
    <property type="project" value="UniProtKB-SubCell"/>
</dbReference>
<reference evidence="6 7" key="1">
    <citation type="submission" date="2023-12" db="EMBL/GenBank/DDBJ databases">
        <title>Whole-genome sequencing of halo(alkali)philic microorganisms from hypersaline lakes.</title>
        <authorList>
            <person name="Sorokin D.Y."/>
            <person name="Merkel A.Y."/>
            <person name="Messina E."/>
            <person name="Yakimov M."/>
        </authorList>
    </citation>
    <scope>NUCLEOTIDE SEQUENCE [LARGE SCALE GENOMIC DNA]</scope>
    <source>
        <strain evidence="6 7">AB-CW1</strain>
    </source>
</reference>
<dbReference type="AlphaFoldDB" id="A0AAP6JGH7"/>
<feature type="site" description="Important for substrate specificity" evidence="5">
    <location>
        <position position="78"/>
    </location>
</feature>
<dbReference type="Pfam" id="PF02545">
    <property type="entry name" value="Maf"/>
    <property type="match status" value="1"/>
</dbReference>
<dbReference type="EC" id="3.6.1.-" evidence="5"/>
<dbReference type="Gene3D" id="3.90.950.10">
    <property type="match status" value="1"/>
</dbReference>
<organism evidence="6 7">
    <name type="scientific">Natronospira elongata</name>
    <dbReference type="NCBI Taxonomy" id="3110268"/>
    <lineage>
        <taxon>Bacteria</taxon>
        <taxon>Pseudomonadati</taxon>
        <taxon>Pseudomonadota</taxon>
        <taxon>Gammaproteobacteria</taxon>
        <taxon>Natronospirales</taxon>
        <taxon>Natronospiraceae</taxon>
        <taxon>Natronospira</taxon>
    </lineage>
</organism>
<feature type="site" description="Important for substrate specificity" evidence="5">
    <location>
        <position position="163"/>
    </location>
</feature>
<comment type="caution">
    <text evidence="5">Lacks conserved residue(s) required for the propagation of feature annotation.</text>
</comment>
<comment type="catalytic activity">
    <reaction evidence="5">
        <text>N(7)-methyl-GTP + H2O = N(7)-methyl-GMP + diphosphate + H(+)</text>
        <dbReference type="Rhea" id="RHEA:58744"/>
        <dbReference type="ChEBI" id="CHEBI:15377"/>
        <dbReference type="ChEBI" id="CHEBI:15378"/>
        <dbReference type="ChEBI" id="CHEBI:33019"/>
        <dbReference type="ChEBI" id="CHEBI:58285"/>
        <dbReference type="ChEBI" id="CHEBI:87133"/>
    </reaction>
</comment>
<gene>
    <name evidence="6" type="ORF">VCB98_12445</name>
</gene>
<protein>
    <recommendedName>
        <fullName evidence="5">7-methyl-GTP pyrophosphatase</fullName>
        <shortName evidence="5">m(7)GTP pyrophosphatase</shortName>
        <ecNumber evidence="5">3.6.1.-</ecNumber>
    </recommendedName>
</protein>
<dbReference type="InterPro" id="IPR029001">
    <property type="entry name" value="ITPase-like_fam"/>
</dbReference>
<keyword evidence="4 5" id="KW-0546">Nucleotide metabolism</keyword>
<evidence type="ECO:0000313" key="6">
    <source>
        <dbReference type="EMBL" id="MEA5446628.1"/>
    </source>
</evidence>
<evidence type="ECO:0000256" key="3">
    <source>
        <dbReference type="ARBA" id="ARBA00022801"/>
    </source>
</evidence>
<feature type="site" description="Important for substrate specificity" evidence="5">
    <location>
        <position position="19"/>
    </location>
</feature>
<dbReference type="Proteomes" id="UP001302316">
    <property type="component" value="Unassembled WGS sequence"/>
</dbReference>
<feature type="active site" description="Proton acceptor" evidence="5">
    <location>
        <position position="77"/>
    </location>
</feature>
<comment type="similarity">
    <text evidence="5">Belongs to the Maf family. YceF subfamily.</text>
</comment>
<sequence>MAEAESTPERIVLASRSPYRADLLRRLVPDFKQHPADIDESINAEESPEAYVGRLSREKALAVASACDEPALVIGSDQAAVLDGEILGKPGDLETGVAMLSRAAGHEVRFLTGLCLIDSRFPDRCVEHLDRTRVHFRQFGEDTARRYLEREPALDCAGSFRCEGLGISLFDGIESEDPTALIGLPLIAVARGLRGLGYEI</sequence>
<dbReference type="RefSeq" id="WP_346053024.1">
    <property type="nucleotide sequence ID" value="NZ_JAYGII010000044.1"/>
</dbReference>
<dbReference type="SUPFAM" id="SSF52972">
    <property type="entry name" value="ITPase-like"/>
    <property type="match status" value="1"/>
</dbReference>
<evidence type="ECO:0000256" key="1">
    <source>
        <dbReference type="ARBA" id="ARBA00004496"/>
    </source>
</evidence>
<keyword evidence="3 5" id="KW-0378">Hydrolase</keyword>
<dbReference type="CDD" id="cd00555">
    <property type="entry name" value="Maf"/>
    <property type="match status" value="1"/>
</dbReference>
<keyword evidence="2 5" id="KW-0963">Cytoplasm</keyword>
<dbReference type="NCBIfam" id="TIGR00172">
    <property type="entry name" value="maf"/>
    <property type="match status" value="1"/>
</dbReference>
<evidence type="ECO:0000256" key="5">
    <source>
        <dbReference type="HAMAP-Rule" id="MF_00528"/>
    </source>
</evidence>